<comment type="similarity">
    <text evidence="8">Belongs to the polysaccharide lyase 1 family.</text>
</comment>
<evidence type="ECO:0000256" key="7">
    <source>
        <dbReference type="ARBA" id="ARBA00023239"/>
    </source>
</evidence>
<keyword evidence="11" id="KW-1185">Reference proteome</keyword>
<dbReference type="EMBL" id="JAJJMB010014022">
    <property type="protein sequence ID" value="KAI3863952.1"/>
    <property type="molecule type" value="Genomic_DNA"/>
</dbReference>
<dbReference type="PANTHER" id="PTHR31683">
    <property type="entry name" value="PECTATE LYASE 18-RELATED"/>
    <property type="match status" value="1"/>
</dbReference>
<keyword evidence="4 8" id="KW-0479">Metal-binding</keyword>
<evidence type="ECO:0000256" key="3">
    <source>
        <dbReference type="ARBA" id="ARBA00012272"/>
    </source>
</evidence>
<dbReference type="InterPro" id="IPR018082">
    <property type="entry name" value="AmbAllergen"/>
</dbReference>
<evidence type="ECO:0000256" key="2">
    <source>
        <dbReference type="ARBA" id="ARBA00005220"/>
    </source>
</evidence>
<evidence type="ECO:0000313" key="10">
    <source>
        <dbReference type="EMBL" id="KAI3863952.1"/>
    </source>
</evidence>
<protein>
    <recommendedName>
        <fullName evidence="3 8">Pectate lyase</fullName>
        <ecNumber evidence="3 8">4.2.2.2</ecNumber>
    </recommendedName>
</protein>
<dbReference type="GO" id="GO:0030570">
    <property type="term" value="F:pectate lyase activity"/>
    <property type="evidence" value="ECO:0007669"/>
    <property type="project" value="UniProtKB-EC"/>
</dbReference>
<comment type="catalytic activity">
    <reaction evidence="1 8">
        <text>Eliminative cleavage of (1-&gt;4)-alpha-D-galacturonan to give oligosaccharides with 4-deoxy-alpha-D-galact-4-enuronosyl groups at their non-reducing ends.</text>
        <dbReference type="EC" id="4.2.2.2"/>
    </reaction>
</comment>
<evidence type="ECO:0000256" key="6">
    <source>
        <dbReference type="ARBA" id="ARBA00022837"/>
    </source>
</evidence>
<comment type="cofactor">
    <cofactor evidence="8">
        <name>Ca(2+)</name>
        <dbReference type="ChEBI" id="CHEBI:29108"/>
    </cofactor>
    <text evidence="8">Binds 1 Ca(2+) ion. Required for its activity.</text>
</comment>
<dbReference type="EC" id="4.2.2.2" evidence="3 8"/>
<dbReference type="Gene3D" id="2.160.20.10">
    <property type="entry name" value="Single-stranded right-handed beta-helix, Pectin lyase-like"/>
    <property type="match status" value="1"/>
</dbReference>
<evidence type="ECO:0000256" key="8">
    <source>
        <dbReference type="RuleBase" id="RU361123"/>
    </source>
</evidence>
<feature type="domain" description="Pectate lyase" evidence="9">
    <location>
        <begin position="249"/>
        <end position="425"/>
    </location>
</feature>
<evidence type="ECO:0000259" key="9">
    <source>
        <dbReference type="SMART" id="SM00656"/>
    </source>
</evidence>
<evidence type="ECO:0000256" key="1">
    <source>
        <dbReference type="ARBA" id="ARBA00000695"/>
    </source>
</evidence>
<accession>A0AAD4S598</accession>
<dbReference type="PANTHER" id="PTHR31683:SF18">
    <property type="entry name" value="PECTATE LYASE 21-RELATED"/>
    <property type="match status" value="1"/>
</dbReference>
<dbReference type="GO" id="GO:0046872">
    <property type="term" value="F:metal ion binding"/>
    <property type="evidence" value="ECO:0007669"/>
    <property type="project" value="UniProtKB-KW"/>
</dbReference>
<name>A0AAD4S598_9MAGN</name>
<evidence type="ECO:0000313" key="11">
    <source>
        <dbReference type="Proteomes" id="UP001202328"/>
    </source>
</evidence>
<dbReference type="Pfam" id="PF00544">
    <property type="entry name" value="Pectate_lyase_4"/>
    <property type="match status" value="1"/>
</dbReference>
<dbReference type="PRINTS" id="PR00807">
    <property type="entry name" value="AMBALLERGEN"/>
</dbReference>
<gene>
    <name evidence="10" type="ORF">MKW98_031544</name>
</gene>
<dbReference type="Proteomes" id="UP001202328">
    <property type="component" value="Unassembled WGS sequence"/>
</dbReference>
<organism evidence="10 11">
    <name type="scientific">Papaver atlanticum</name>
    <dbReference type="NCBI Taxonomy" id="357466"/>
    <lineage>
        <taxon>Eukaryota</taxon>
        <taxon>Viridiplantae</taxon>
        <taxon>Streptophyta</taxon>
        <taxon>Embryophyta</taxon>
        <taxon>Tracheophyta</taxon>
        <taxon>Spermatophyta</taxon>
        <taxon>Magnoliopsida</taxon>
        <taxon>Ranunculales</taxon>
        <taxon>Papaveraceae</taxon>
        <taxon>Papaveroideae</taxon>
        <taxon>Papaver</taxon>
    </lineage>
</organism>
<feature type="chain" id="PRO_5041774704" description="Pectate lyase" evidence="8">
    <location>
        <begin position="21"/>
        <end position="507"/>
    </location>
</feature>
<evidence type="ECO:0000256" key="4">
    <source>
        <dbReference type="ARBA" id="ARBA00022723"/>
    </source>
</evidence>
<dbReference type="SUPFAM" id="SSF51126">
    <property type="entry name" value="Pectin lyase-like"/>
    <property type="match status" value="1"/>
</dbReference>
<keyword evidence="7 8" id="KW-0456">Lyase</keyword>
<proteinExistence type="inferred from homology"/>
<dbReference type="InterPro" id="IPR002022">
    <property type="entry name" value="Pec_lyase"/>
</dbReference>
<dbReference type="AlphaFoldDB" id="A0AAD4S598"/>
<keyword evidence="5 8" id="KW-0732">Signal</keyword>
<sequence>MGIWVMLLFVFYVSFGVAVGYDDNNVDRKSLCGDLSSIELRNNVTRDLYSIERELKILSLENELVDNNKELDQFPLILHTFLSSNYPEAESRLQNLIPFLSEYSTNGTTNSEDYIPEAMVDFCKRAIMLSERALILIRQLICCRRDTNSTSYPQKPLPDNSSNSSGEGSPKCSIDGTKCQYSKCAKGNKLTVCAVGFATGVTGGADGRYYVVTRSDDSNPKNPAPGTLRHAVDFGAKNKGGVWIVFKRSMEIKLKEKLWINSHTTIDGRGANITIWHRGLALARVENIILHNFEIVSTGQSDTVHVFDGTHRVWIDHLTSRDAYLGLVTVLQGSTDVTISNCFLSNHNFNMLLGASDQDTVDQILRVTVYRNWFESSNQRMPHCRWGYCHVVNNYYRDWNYYAIGGRVHAKILSELNVFEPGKRLEVTPWHDLFTSDLTPTIESSQDLLLKGATFHQFLAYGTLSSPESEFPSYRLPTRPANTLTGLVINCSGVLFGEKRKHCMSTP</sequence>
<feature type="signal peptide" evidence="8">
    <location>
        <begin position="1"/>
        <end position="20"/>
    </location>
</feature>
<comment type="caution">
    <text evidence="10">The sequence shown here is derived from an EMBL/GenBank/DDBJ whole genome shotgun (WGS) entry which is preliminary data.</text>
</comment>
<evidence type="ECO:0000256" key="5">
    <source>
        <dbReference type="ARBA" id="ARBA00022729"/>
    </source>
</evidence>
<dbReference type="InterPro" id="IPR011050">
    <property type="entry name" value="Pectin_lyase_fold/virulence"/>
</dbReference>
<dbReference type="InterPro" id="IPR045032">
    <property type="entry name" value="PEL"/>
</dbReference>
<comment type="pathway">
    <text evidence="2 8">Glycan metabolism; pectin degradation; 2-dehydro-3-deoxy-D-gluconate from pectin: step 2/5.</text>
</comment>
<reference evidence="10" key="1">
    <citation type="submission" date="2022-04" db="EMBL/GenBank/DDBJ databases">
        <title>A functionally conserved STORR gene fusion in Papaver species that diverged 16.8 million years ago.</title>
        <authorList>
            <person name="Catania T."/>
        </authorList>
    </citation>
    <scope>NUCLEOTIDE SEQUENCE</scope>
    <source>
        <strain evidence="10">S-188037</strain>
    </source>
</reference>
<keyword evidence="6 8" id="KW-0106">Calcium</keyword>
<dbReference type="SMART" id="SM00656">
    <property type="entry name" value="Amb_all"/>
    <property type="match status" value="1"/>
</dbReference>
<dbReference type="InterPro" id="IPR012334">
    <property type="entry name" value="Pectin_lyas_fold"/>
</dbReference>